<evidence type="ECO:0000313" key="3">
    <source>
        <dbReference type="Proteomes" id="UP000294933"/>
    </source>
</evidence>
<dbReference type="AlphaFoldDB" id="A0A4Y7Q2C8"/>
<feature type="compositionally biased region" description="Polar residues" evidence="1">
    <location>
        <begin position="521"/>
        <end position="532"/>
    </location>
</feature>
<keyword evidence="3" id="KW-1185">Reference proteome</keyword>
<dbReference type="EMBL" id="ML170181">
    <property type="protein sequence ID" value="TDL21446.1"/>
    <property type="molecule type" value="Genomic_DNA"/>
</dbReference>
<feature type="compositionally biased region" description="Acidic residues" evidence="1">
    <location>
        <begin position="73"/>
        <end position="86"/>
    </location>
</feature>
<evidence type="ECO:0000256" key="1">
    <source>
        <dbReference type="SAM" id="MobiDB-lite"/>
    </source>
</evidence>
<dbReference type="Proteomes" id="UP000294933">
    <property type="component" value="Unassembled WGS sequence"/>
</dbReference>
<reference evidence="2 3" key="1">
    <citation type="submission" date="2018-06" db="EMBL/GenBank/DDBJ databases">
        <title>A transcriptomic atlas of mushroom development highlights an independent origin of complex multicellularity.</title>
        <authorList>
            <consortium name="DOE Joint Genome Institute"/>
            <person name="Krizsan K."/>
            <person name="Almasi E."/>
            <person name="Merenyi Z."/>
            <person name="Sahu N."/>
            <person name="Viragh M."/>
            <person name="Koszo T."/>
            <person name="Mondo S."/>
            <person name="Kiss B."/>
            <person name="Balint B."/>
            <person name="Kues U."/>
            <person name="Barry K."/>
            <person name="Hegedus J.C."/>
            <person name="Henrissat B."/>
            <person name="Johnson J."/>
            <person name="Lipzen A."/>
            <person name="Ohm R."/>
            <person name="Nagy I."/>
            <person name="Pangilinan J."/>
            <person name="Yan J."/>
            <person name="Xiong Y."/>
            <person name="Grigoriev I.V."/>
            <person name="Hibbett D.S."/>
            <person name="Nagy L.G."/>
        </authorList>
    </citation>
    <scope>NUCLEOTIDE SEQUENCE [LARGE SCALE GENOMIC DNA]</scope>
    <source>
        <strain evidence="2 3">SZMC22713</strain>
    </source>
</reference>
<feature type="compositionally biased region" description="Basic and acidic residues" evidence="1">
    <location>
        <begin position="505"/>
        <end position="520"/>
    </location>
</feature>
<feature type="compositionally biased region" description="Basic residues" evidence="1">
    <location>
        <begin position="410"/>
        <end position="419"/>
    </location>
</feature>
<protein>
    <submittedName>
        <fullName evidence="2">Uncharacterized protein</fullName>
    </submittedName>
</protein>
<feature type="region of interest" description="Disordered" evidence="1">
    <location>
        <begin position="561"/>
        <end position="603"/>
    </location>
</feature>
<dbReference type="VEuPathDB" id="FungiDB:BD410DRAFT_804351"/>
<accession>A0A4Y7Q2C8</accession>
<feature type="region of interest" description="Disordered" evidence="1">
    <location>
        <begin position="53"/>
        <end position="94"/>
    </location>
</feature>
<dbReference type="OrthoDB" id="3068964at2759"/>
<feature type="compositionally biased region" description="Acidic residues" evidence="1">
    <location>
        <begin position="585"/>
        <end position="603"/>
    </location>
</feature>
<evidence type="ECO:0000313" key="2">
    <source>
        <dbReference type="EMBL" id="TDL21446.1"/>
    </source>
</evidence>
<proteinExistence type="predicted"/>
<name>A0A4Y7Q2C8_9AGAM</name>
<feature type="compositionally biased region" description="Polar residues" evidence="1">
    <location>
        <begin position="204"/>
        <end position="213"/>
    </location>
</feature>
<feature type="compositionally biased region" description="Acidic residues" evidence="1">
    <location>
        <begin position="472"/>
        <end position="486"/>
    </location>
</feature>
<dbReference type="STRING" id="50990.A0A4Y7Q2C8"/>
<organism evidence="2 3">
    <name type="scientific">Rickenella mellea</name>
    <dbReference type="NCBI Taxonomy" id="50990"/>
    <lineage>
        <taxon>Eukaryota</taxon>
        <taxon>Fungi</taxon>
        <taxon>Dikarya</taxon>
        <taxon>Basidiomycota</taxon>
        <taxon>Agaricomycotina</taxon>
        <taxon>Agaricomycetes</taxon>
        <taxon>Hymenochaetales</taxon>
        <taxon>Rickenellaceae</taxon>
        <taxon>Rickenella</taxon>
    </lineage>
</organism>
<sequence>MPPQRWANEAQLEWLLGKLPAFIKARQERTKSDFLTTTYEAWFLAFPGDTYEGPLHEKKKKAPAPELMPAPEEAPDDADPVDEETEEGKRLQARKDQLFNWFKNNGGPNVPKKSMDPVKATASKGKTRLQQDTEIFQKIYYQDMVKPEVDKALHDQKESGDKEARLKIIRAKTKLAWDAAPEDVRLNVANEKKARKKKREEEQASGTTDARTEAQIQKSIDQIAPFLQPYLNDLSANTGFDFFVLGAGPEPRAGNLVQCYSLHTGRTEDGKSFASANPRFGLDIAQPFVRFVQSLPKNRKPTTPVATVGAADGLALDDPSLVAFSRSASPLPSVVLNPSVVLDPDIPVVPPPASPLRIATATKSTAPRRPLITEYEQDRLDRIASNRMRLNSLLGDSTILGEPLFSRPSTKVRRPRKKPEKGTAPVRRSRRGAAEPSEDIENNTADGDAEPRANEVDGSEEEKGEDGGKESDDSDQFDTRDDDEGPTYDVDPFQNSADPGTSDDAEMKTVDPVETAHDNMDSGTNDDATTKTVDPVEIVHDNADSGTNDDVTTKTVNPVEIVHDNTDPGANDHPPINAVDSFQAAEDDERDADPDADKEDDDTCPDIAARLSFVPAVFSDSISPASPATSTVDSLPLLASTSAAVTPAILHPLPLSIVQGPSAAVSDAPTDTIVNPATPKPGPSKVVVQRRPLVAAPRFINTRKSASAAAAAAAVPVMTTRKRARNDSLVEGREKRSELCAIARLFS</sequence>
<feature type="region of interest" description="Disordered" evidence="1">
    <location>
        <begin position="190"/>
        <end position="213"/>
    </location>
</feature>
<feature type="region of interest" description="Disordered" evidence="1">
    <location>
        <begin position="399"/>
        <end position="532"/>
    </location>
</feature>
<gene>
    <name evidence="2" type="ORF">BD410DRAFT_804351</name>
</gene>